<dbReference type="SUPFAM" id="SSF53756">
    <property type="entry name" value="UDP-Glycosyltransferase/glycogen phosphorylase"/>
    <property type="match status" value="1"/>
</dbReference>
<proteinExistence type="predicted"/>
<comment type="caution">
    <text evidence="1">The sequence shown here is derived from an EMBL/GenBank/DDBJ whole genome shotgun (WGS) entry which is preliminary data.</text>
</comment>
<evidence type="ECO:0000313" key="2">
    <source>
        <dbReference type="Proteomes" id="UP000229433"/>
    </source>
</evidence>
<sequence length="368" mass="42000">MAQKLQIVAFDNPFPPNYGGVIDVFYQIKALAALGVSIELHCFTDTRRDFEVVESFCDAVYTYPKTSRFKALFSKKPIALATRENRMLTQRLSQSDAPVLLQGLQSAAMLVNGLGNSKAVYLRIQNIEQQYYRGLANAINNPLKALIYNWEARKFESFEPCLKSPQTLFTLSHHEQHYYSQLNASVYVPVFHENEIVQQCSEFGEFALYHGNLSVADNLKTACFLIDVFKEVDYPLVIAGSFRQEVIQKKIKNYKHLSFEPIETAEKLDALLARAHITLNLSFQRSGTKLKVMNALFKSRHCIVNENVIDEPEALAASHLCTSVVAIQEKIRDLRSEPFTEFEKRQKLLEGIFNNRKNAQKIKQSIFS</sequence>
<evidence type="ECO:0008006" key="3">
    <source>
        <dbReference type="Google" id="ProtNLM"/>
    </source>
</evidence>
<accession>A0A2G1VQT9</accession>
<dbReference type="EMBL" id="NQXA01000008">
    <property type="protein sequence ID" value="PHQ29114.1"/>
    <property type="molecule type" value="Genomic_DNA"/>
</dbReference>
<dbReference type="RefSeq" id="WP_099646316.1">
    <property type="nucleotide sequence ID" value="NZ_KZ319291.1"/>
</dbReference>
<dbReference type="Proteomes" id="UP000229433">
    <property type="component" value="Unassembled WGS sequence"/>
</dbReference>
<organism evidence="1 2">
    <name type="scientific">Leeuwenhoekiella nanhaiensis</name>
    <dbReference type="NCBI Taxonomy" id="1655491"/>
    <lineage>
        <taxon>Bacteria</taxon>
        <taxon>Pseudomonadati</taxon>
        <taxon>Bacteroidota</taxon>
        <taxon>Flavobacteriia</taxon>
        <taxon>Flavobacteriales</taxon>
        <taxon>Flavobacteriaceae</taxon>
        <taxon>Leeuwenhoekiella</taxon>
    </lineage>
</organism>
<protein>
    <recommendedName>
        <fullName evidence="3">Mannosyltransferase</fullName>
    </recommendedName>
</protein>
<name>A0A2G1VQT9_9FLAO</name>
<reference evidence="1 2" key="1">
    <citation type="submission" date="2017-08" db="EMBL/GenBank/DDBJ databases">
        <title>The whole genome shortgun sequences of strain Leeuwenhoekiella nanhaiensis G18 from the South China Sea.</title>
        <authorList>
            <person name="Liu Q."/>
        </authorList>
    </citation>
    <scope>NUCLEOTIDE SEQUENCE [LARGE SCALE GENOMIC DNA]</scope>
    <source>
        <strain evidence="1 2">G18</strain>
    </source>
</reference>
<dbReference type="AlphaFoldDB" id="A0A2G1VQT9"/>
<keyword evidence="2" id="KW-1185">Reference proteome</keyword>
<evidence type="ECO:0000313" key="1">
    <source>
        <dbReference type="EMBL" id="PHQ29114.1"/>
    </source>
</evidence>
<gene>
    <name evidence="1" type="ORF">CJ305_10910</name>
</gene>
<dbReference type="OrthoDB" id="1094459at2"/>